<evidence type="ECO:0000256" key="1">
    <source>
        <dbReference type="SAM" id="MobiDB-lite"/>
    </source>
</evidence>
<protein>
    <submittedName>
        <fullName evidence="2">Uncharacterized protein</fullName>
    </submittedName>
</protein>
<dbReference type="GeneID" id="84590498"/>
<name>A0AAJ8DYH7_ASPNG</name>
<feature type="region of interest" description="Disordered" evidence="1">
    <location>
        <begin position="71"/>
        <end position="96"/>
    </location>
</feature>
<dbReference type="RefSeq" id="XP_059600096.1">
    <property type="nucleotide sequence ID" value="XM_059746665.1"/>
</dbReference>
<dbReference type="AlphaFoldDB" id="A0AAJ8DYH7"/>
<organism evidence="2">
    <name type="scientific">Aspergillus niger</name>
    <dbReference type="NCBI Taxonomy" id="5061"/>
    <lineage>
        <taxon>Eukaryota</taxon>
        <taxon>Fungi</taxon>
        <taxon>Dikarya</taxon>
        <taxon>Ascomycota</taxon>
        <taxon>Pezizomycotina</taxon>
        <taxon>Eurotiomycetes</taxon>
        <taxon>Eurotiomycetidae</taxon>
        <taxon>Eurotiales</taxon>
        <taxon>Aspergillaceae</taxon>
        <taxon>Aspergillus</taxon>
        <taxon>Aspergillus subgen. Circumdati</taxon>
    </lineage>
</organism>
<dbReference type="VEuPathDB" id="FungiDB:An02g12100"/>
<gene>
    <name evidence="2" type="ORF">An02g12100</name>
</gene>
<dbReference type="KEGG" id="ang:An02g12100"/>
<sequence length="96" mass="10959">MSPKVGRSINAAICLYTQRVTPFERIIKVTPTVGKSGRLEARLFVGVYRAIQVDRPERPYYVGKMEMEMRSRKPASKKVPLQSTVQMEEEKVQTSV</sequence>
<reference evidence="2" key="1">
    <citation type="submission" date="2025-02" db="EMBL/GenBank/DDBJ databases">
        <authorList>
            <consortium name="NCBI Genome Project"/>
        </authorList>
    </citation>
    <scope>NUCLEOTIDE SEQUENCE</scope>
</reference>
<proteinExistence type="predicted"/>
<accession>A0AAJ8DYH7</accession>
<reference evidence="2" key="2">
    <citation type="submission" date="2025-08" db="UniProtKB">
        <authorList>
            <consortium name="RefSeq"/>
        </authorList>
    </citation>
    <scope>IDENTIFICATION</scope>
</reference>
<evidence type="ECO:0000313" key="2">
    <source>
        <dbReference type="RefSeq" id="XP_059600096.1"/>
    </source>
</evidence>